<organism evidence="2 3">
    <name type="scientific">Hymenoscyphus fraxineus</name>
    <dbReference type="NCBI Taxonomy" id="746836"/>
    <lineage>
        <taxon>Eukaryota</taxon>
        <taxon>Fungi</taxon>
        <taxon>Dikarya</taxon>
        <taxon>Ascomycota</taxon>
        <taxon>Pezizomycotina</taxon>
        <taxon>Leotiomycetes</taxon>
        <taxon>Helotiales</taxon>
        <taxon>Helotiaceae</taxon>
        <taxon>Hymenoscyphus</taxon>
    </lineage>
</organism>
<dbReference type="EMBL" id="CAJVRL010000064">
    <property type="protein sequence ID" value="CAG8955542.1"/>
    <property type="molecule type" value="Genomic_DNA"/>
</dbReference>
<sequence>MQILQASHFIYDIFRGTLLLPNEMRAHVNAPSSLKKKRLHMHTPSTFTRFAFETSVQPVVRMQKISLRTLRKSRGGAYKLAYAACLRTLPNPIPFLILDMLLIRPGCYTSSGKGNLMVFLDSRRRLRVPIIASSAGANILGKAHCSPNGGGKNGGNERTPQKKTKPVYQSGFVIVQKMREVLRTRESGRLLYLQEIDGTNWQ</sequence>
<reference evidence="2" key="1">
    <citation type="submission" date="2021-07" db="EMBL/GenBank/DDBJ databases">
        <authorList>
            <person name="Durling M."/>
        </authorList>
    </citation>
    <scope>NUCLEOTIDE SEQUENCE</scope>
</reference>
<comment type="caution">
    <text evidence="2">The sequence shown here is derived from an EMBL/GenBank/DDBJ whole genome shotgun (WGS) entry which is preliminary data.</text>
</comment>
<keyword evidence="3" id="KW-1185">Reference proteome</keyword>
<name>A0A9N9L1W4_9HELO</name>
<evidence type="ECO:0000256" key="1">
    <source>
        <dbReference type="SAM" id="MobiDB-lite"/>
    </source>
</evidence>
<evidence type="ECO:0000313" key="3">
    <source>
        <dbReference type="Proteomes" id="UP000696280"/>
    </source>
</evidence>
<gene>
    <name evidence="2" type="ORF">HYFRA_00009496</name>
</gene>
<protein>
    <submittedName>
        <fullName evidence="2">Uncharacterized protein</fullName>
    </submittedName>
</protein>
<dbReference type="AlphaFoldDB" id="A0A9N9L1W4"/>
<evidence type="ECO:0000313" key="2">
    <source>
        <dbReference type="EMBL" id="CAG8955542.1"/>
    </source>
</evidence>
<accession>A0A9N9L1W4</accession>
<proteinExistence type="predicted"/>
<dbReference type="Proteomes" id="UP000696280">
    <property type="component" value="Unassembled WGS sequence"/>
</dbReference>
<feature type="region of interest" description="Disordered" evidence="1">
    <location>
        <begin position="143"/>
        <end position="165"/>
    </location>
</feature>